<dbReference type="OrthoDB" id="9779968at2"/>
<comment type="caution">
    <text evidence="1">The sequence shown here is derived from an EMBL/GenBank/DDBJ whole genome shotgun (WGS) entry which is preliminary data.</text>
</comment>
<evidence type="ECO:0000313" key="1">
    <source>
        <dbReference type="EMBL" id="RFU18291.1"/>
    </source>
</evidence>
<dbReference type="AlphaFoldDB" id="A0A372IU09"/>
<proteinExistence type="predicted"/>
<name>A0A372IU09_9BACT</name>
<dbReference type="InterPro" id="IPR010869">
    <property type="entry name" value="DUF1501"/>
</dbReference>
<evidence type="ECO:0000313" key="2">
    <source>
        <dbReference type="Proteomes" id="UP000264702"/>
    </source>
</evidence>
<dbReference type="PROSITE" id="PS51318">
    <property type="entry name" value="TAT"/>
    <property type="match status" value="1"/>
</dbReference>
<dbReference type="InterPro" id="IPR006311">
    <property type="entry name" value="TAT_signal"/>
</dbReference>
<dbReference type="PANTHER" id="PTHR43737">
    <property type="entry name" value="BLL7424 PROTEIN"/>
    <property type="match status" value="1"/>
</dbReference>
<dbReference type="EMBL" id="QVQT01000001">
    <property type="protein sequence ID" value="RFU18291.1"/>
    <property type="molecule type" value="Genomic_DNA"/>
</dbReference>
<protein>
    <submittedName>
        <fullName evidence="1">DUF1501 domain-containing protein</fullName>
    </submittedName>
</protein>
<organism evidence="1 2">
    <name type="scientific">Paracidobacterium acidisoli</name>
    <dbReference type="NCBI Taxonomy" id="2303751"/>
    <lineage>
        <taxon>Bacteria</taxon>
        <taxon>Pseudomonadati</taxon>
        <taxon>Acidobacteriota</taxon>
        <taxon>Terriglobia</taxon>
        <taxon>Terriglobales</taxon>
        <taxon>Acidobacteriaceae</taxon>
        <taxon>Paracidobacterium</taxon>
    </lineage>
</organism>
<sequence>MPVTRRFFMKSGAMAVVGTSAIPSFLTRSVFAEATTARAQGKKLIVIFQRGAADGLSVVVPYREPSYYQYRSSIAIPQNQVIDLDGFFGLHPAMQPLKTLWEQKHLAVVHAAGSPDPTRSHFDAQDYMESGTPGVKSTRDGWLNRALAAEDAAHSGTGQSGRHSPFRALAFSPQIPRTLEGPVPVVALDNIQNFSVNPTPIAASFAAMYDESSDAILHGTGAETFEAVRMLRTANPEKYTPAAGANYPGGAFGNSMKQIAQLLKADLGVEAAFADIGGWDTHQNQGGSEGQLAGRLREFSQSLAAFWIDMGDQAEDLTLVTMSEFGRTVHQNGTGGTDHGHANVMFLLGGRVGGGKVYGEWPGLAPENLYQQRDLAITTDYRRVLGEAVVKTLGADNLGMVFPGVPLHSRNFLNILKA</sequence>
<dbReference type="Pfam" id="PF07394">
    <property type="entry name" value="DUF1501"/>
    <property type="match status" value="1"/>
</dbReference>
<dbReference type="Proteomes" id="UP000264702">
    <property type="component" value="Unassembled WGS sequence"/>
</dbReference>
<keyword evidence="2" id="KW-1185">Reference proteome</keyword>
<gene>
    <name evidence="1" type="ORF">D0Y96_01575</name>
</gene>
<dbReference type="RefSeq" id="WP_117297583.1">
    <property type="nucleotide sequence ID" value="NZ_QVQT02000001.1"/>
</dbReference>
<dbReference type="PANTHER" id="PTHR43737:SF1">
    <property type="entry name" value="DUF1501 DOMAIN-CONTAINING PROTEIN"/>
    <property type="match status" value="1"/>
</dbReference>
<reference evidence="1 2" key="1">
    <citation type="submission" date="2018-08" db="EMBL/GenBank/DDBJ databases">
        <title>Acidipila sp. 4G-K13, an acidobacterium isolated from forest soil.</title>
        <authorList>
            <person name="Gao Z.-H."/>
            <person name="Qiu L.-H."/>
        </authorList>
    </citation>
    <scope>NUCLEOTIDE SEQUENCE [LARGE SCALE GENOMIC DNA]</scope>
    <source>
        <strain evidence="1 2">4G-K13</strain>
    </source>
</reference>
<accession>A0A372IU09</accession>